<reference evidence="2" key="1">
    <citation type="journal article" date="2016" name="Genome Announc.">
        <title>Genome sequence of Ustilaginoidea virens IPU010, a rice pathogenic fungus causing false smut.</title>
        <authorList>
            <person name="Kumagai T."/>
            <person name="Ishii T."/>
            <person name="Terai G."/>
            <person name="Umemura M."/>
            <person name="Machida M."/>
            <person name="Asai K."/>
        </authorList>
    </citation>
    <scope>NUCLEOTIDE SEQUENCE [LARGE SCALE GENOMIC DNA]</scope>
    <source>
        <strain evidence="2">IPU010</strain>
    </source>
</reference>
<proteinExistence type="predicted"/>
<evidence type="ECO:0000313" key="2">
    <source>
        <dbReference type="Proteomes" id="UP000054053"/>
    </source>
</evidence>
<organism evidence="1 2">
    <name type="scientific">Ustilaginoidea virens</name>
    <name type="common">Rice false smut fungus</name>
    <name type="synonym">Villosiclava virens</name>
    <dbReference type="NCBI Taxonomy" id="1159556"/>
    <lineage>
        <taxon>Eukaryota</taxon>
        <taxon>Fungi</taxon>
        <taxon>Dikarya</taxon>
        <taxon>Ascomycota</taxon>
        <taxon>Pezizomycotina</taxon>
        <taxon>Sordariomycetes</taxon>
        <taxon>Hypocreomycetidae</taxon>
        <taxon>Hypocreales</taxon>
        <taxon>Clavicipitaceae</taxon>
        <taxon>Ustilaginoidea</taxon>
    </lineage>
</organism>
<name>A0A1B5L3U5_USTVR</name>
<comment type="caution">
    <text evidence="1">The sequence shown here is derived from an EMBL/GenBank/DDBJ whole genome shotgun (WGS) entry which is preliminary data.</text>
</comment>
<dbReference type="EMBL" id="BBTG02000008">
    <property type="protein sequence ID" value="GAO18107.1"/>
    <property type="molecule type" value="Genomic_DNA"/>
</dbReference>
<sequence length="165" mass="16695">MPRVRHRTCLSEMPYITIALSQSQRVPGRFLKPNAVPRHGREQSATAGEAFIGKGQGGAENVAQVGGSRRSSTAFGRGWGGCRTCARCGASGCLGGRSRGGCGGGCLPADELGGYHSAGGAAELGSVSDRLVDVILGTFVLQAARNAAEKFLVGADAGDVGGFAA</sequence>
<evidence type="ECO:0000313" key="1">
    <source>
        <dbReference type="EMBL" id="GAO18107.1"/>
    </source>
</evidence>
<accession>A0A1B5L3U5</accession>
<protein>
    <submittedName>
        <fullName evidence="1">Uncharacterized protein</fullName>
    </submittedName>
</protein>
<dbReference type="Proteomes" id="UP000054053">
    <property type="component" value="Unassembled WGS sequence"/>
</dbReference>
<dbReference type="AlphaFoldDB" id="A0A1B5L3U5"/>
<gene>
    <name evidence="1" type="ORF">UVI_02020140</name>
</gene>